<keyword evidence="3" id="KW-0963">Cytoplasm</keyword>
<dbReference type="FunFam" id="3.40.50.12240:FF:000002">
    <property type="entry name" value="Flagellum-specific ATP synthase FliI"/>
    <property type="match status" value="1"/>
</dbReference>
<dbReference type="SUPFAM" id="SSF52540">
    <property type="entry name" value="P-loop containing nucleoside triphosphate hydrolases"/>
    <property type="match status" value="1"/>
</dbReference>
<dbReference type="GO" id="GO:0005524">
    <property type="term" value="F:ATP binding"/>
    <property type="evidence" value="ECO:0007669"/>
    <property type="project" value="UniProtKB-KW"/>
</dbReference>
<dbReference type="CDD" id="cd18114">
    <property type="entry name" value="ATP-synt_flagellum-secretory_path_III_C"/>
    <property type="match status" value="1"/>
</dbReference>
<dbReference type="EMBL" id="PGXC01000003">
    <property type="protein sequence ID" value="PKK91562.1"/>
    <property type="molecule type" value="Genomic_DNA"/>
</dbReference>
<dbReference type="PANTHER" id="PTHR15184">
    <property type="entry name" value="ATP SYNTHASE"/>
    <property type="match status" value="1"/>
</dbReference>
<evidence type="ECO:0000256" key="3">
    <source>
        <dbReference type="ARBA" id="ARBA00022490"/>
    </source>
</evidence>
<evidence type="ECO:0000256" key="4">
    <source>
        <dbReference type="ARBA" id="ARBA00022741"/>
    </source>
</evidence>
<evidence type="ECO:0000256" key="1">
    <source>
        <dbReference type="ARBA" id="ARBA00004496"/>
    </source>
</evidence>
<feature type="domain" description="AAA+ ATPase" evidence="9">
    <location>
        <begin position="159"/>
        <end position="340"/>
    </location>
</feature>
<dbReference type="InterPro" id="IPR004100">
    <property type="entry name" value="ATPase_F1/V1/A1_a/bsu_N"/>
</dbReference>
<evidence type="ECO:0000256" key="5">
    <source>
        <dbReference type="ARBA" id="ARBA00022840"/>
    </source>
</evidence>
<dbReference type="CDD" id="cd18117">
    <property type="entry name" value="ATP-synt_flagellum-secretory_path_III_N"/>
    <property type="match status" value="1"/>
</dbReference>
<dbReference type="GO" id="GO:0030257">
    <property type="term" value="C:type III protein secretion system complex"/>
    <property type="evidence" value="ECO:0007669"/>
    <property type="project" value="InterPro"/>
</dbReference>
<dbReference type="InterPro" id="IPR050053">
    <property type="entry name" value="ATPase_alpha/beta_chains"/>
</dbReference>
<keyword evidence="4" id="KW-0547">Nucleotide-binding</keyword>
<keyword evidence="10" id="KW-0966">Cell projection</keyword>
<dbReference type="CDD" id="cd01136">
    <property type="entry name" value="ATPase_flagellum-secretory_path_III"/>
    <property type="match status" value="1"/>
</dbReference>
<dbReference type="InterPro" id="IPR005714">
    <property type="entry name" value="ATPase_T3SS_FliI/YscN"/>
</dbReference>
<dbReference type="GO" id="GO:0044780">
    <property type="term" value="P:bacterial-type flagellum assembly"/>
    <property type="evidence" value="ECO:0007669"/>
    <property type="project" value="InterPro"/>
</dbReference>
<dbReference type="InterPro" id="IPR003593">
    <property type="entry name" value="AAA+_ATPase"/>
</dbReference>
<evidence type="ECO:0000256" key="8">
    <source>
        <dbReference type="SAM" id="MobiDB-lite"/>
    </source>
</evidence>
<dbReference type="InterPro" id="IPR000194">
    <property type="entry name" value="ATPase_F1/V1/A1_a/bsu_nucl-bd"/>
</dbReference>
<dbReference type="Gene3D" id="3.40.50.12240">
    <property type="match status" value="1"/>
</dbReference>
<keyword evidence="10" id="KW-0282">Flagellum</keyword>
<keyword evidence="7" id="KW-1278">Translocase</keyword>
<gene>
    <name evidence="10" type="primary">fliI</name>
    <name evidence="10" type="ORF">CVV64_06365</name>
</gene>
<dbReference type="PANTHER" id="PTHR15184:SF9">
    <property type="entry name" value="SPI-1 TYPE 3 SECRETION SYSTEM ATPASE"/>
    <property type="match status" value="1"/>
</dbReference>
<dbReference type="GO" id="GO:0071973">
    <property type="term" value="P:bacterial-type flagellum-dependent cell motility"/>
    <property type="evidence" value="ECO:0007669"/>
    <property type="project" value="InterPro"/>
</dbReference>
<organism evidence="10 11">
    <name type="scientific">Candidatus Wallbacteria bacterium HGW-Wallbacteria-1</name>
    <dbReference type="NCBI Taxonomy" id="2013854"/>
    <lineage>
        <taxon>Bacteria</taxon>
        <taxon>Candidatus Walliibacteriota</taxon>
    </lineage>
</organism>
<evidence type="ECO:0000256" key="6">
    <source>
        <dbReference type="ARBA" id="ARBA00022927"/>
    </source>
</evidence>
<feature type="region of interest" description="Disordered" evidence="8">
    <location>
        <begin position="108"/>
        <end position="132"/>
    </location>
</feature>
<feature type="compositionally biased region" description="Basic and acidic residues" evidence="8">
    <location>
        <begin position="112"/>
        <end position="126"/>
    </location>
</feature>
<evidence type="ECO:0000313" key="11">
    <source>
        <dbReference type="Proteomes" id="UP000233256"/>
    </source>
</evidence>
<dbReference type="GO" id="GO:0046933">
    <property type="term" value="F:proton-transporting ATP synthase activity, rotational mechanism"/>
    <property type="evidence" value="ECO:0007669"/>
    <property type="project" value="TreeGrafter"/>
</dbReference>
<dbReference type="GO" id="GO:0016887">
    <property type="term" value="F:ATP hydrolysis activity"/>
    <property type="evidence" value="ECO:0007669"/>
    <property type="project" value="InterPro"/>
</dbReference>
<protein>
    <submittedName>
        <fullName evidence="10">Flagellar protein export ATPase FliI</fullName>
    </submittedName>
</protein>
<dbReference type="GO" id="GO:0005737">
    <property type="term" value="C:cytoplasm"/>
    <property type="evidence" value="ECO:0007669"/>
    <property type="project" value="UniProtKB-SubCell"/>
</dbReference>
<dbReference type="GO" id="GO:0030254">
    <property type="term" value="P:protein secretion by the type III secretion system"/>
    <property type="evidence" value="ECO:0007669"/>
    <property type="project" value="InterPro"/>
</dbReference>
<evidence type="ECO:0000256" key="7">
    <source>
        <dbReference type="ARBA" id="ARBA00022967"/>
    </source>
</evidence>
<keyword evidence="6" id="KW-0653">Protein transport</keyword>
<dbReference type="NCBIfam" id="TIGR03497">
    <property type="entry name" value="FliI_clade2"/>
    <property type="match status" value="1"/>
</dbReference>
<keyword evidence="2" id="KW-0813">Transport</keyword>
<comment type="caution">
    <text evidence="10">The sequence shown here is derived from an EMBL/GenBank/DDBJ whole genome shotgun (WGS) entry which is preliminary data.</text>
</comment>
<proteinExistence type="predicted"/>
<name>A0A2N1PTG8_9BACT</name>
<dbReference type="Pfam" id="PF18269">
    <property type="entry name" value="T3SS_ATPase_C"/>
    <property type="match status" value="1"/>
</dbReference>
<evidence type="ECO:0000259" key="9">
    <source>
        <dbReference type="SMART" id="SM00382"/>
    </source>
</evidence>
<dbReference type="AlphaFoldDB" id="A0A2N1PTG8"/>
<evidence type="ECO:0000256" key="2">
    <source>
        <dbReference type="ARBA" id="ARBA00022448"/>
    </source>
</evidence>
<accession>A0A2N1PTG8</accession>
<dbReference type="Proteomes" id="UP000233256">
    <property type="component" value="Unassembled WGS sequence"/>
</dbReference>
<reference evidence="10 11" key="1">
    <citation type="journal article" date="2017" name="ISME J.">
        <title>Potential for microbial H2 and metal transformations associated with novel bacteria and archaea in deep terrestrial subsurface sediments.</title>
        <authorList>
            <person name="Hernsdorf A.W."/>
            <person name="Amano Y."/>
            <person name="Miyakawa K."/>
            <person name="Ise K."/>
            <person name="Suzuki Y."/>
            <person name="Anantharaman K."/>
            <person name="Probst A."/>
            <person name="Burstein D."/>
            <person name="Thomas B.C."/>
            <person name="Banfield J.F."/>
        </authorList>
    </citation>
    <scope>NUCLEOTIDE SEQUENCE [LARGE SCALE GENOMIC DNA]</scope>
    <source>
        <strain evidence="10">HGW-Wallbacteria-1</strain>
    </source>
</reference>
<keyword evidence="10" id="KW-0969">Cilium</keyword>
<evidence type="ECO:0000313" key="10">
    <source>
        <dbReference type="EMBL" id="PKK91562.1"/>
    </source>
</evidence>
<keyword evidence="5" id="KW-0067">ATP-binding</keyword>
<dbReference type="InterPro" id="IPR022425">
    <property type="entry name" value="FliI_clade2"/>
</dbReference>
<dbReference type="NCBIfam" id="TIGR01026">
    <property type="entry name" value="fliI_yscN"/>
    <property type="match status" value="1"/>
</dbReference>
<dbReference type="InterPro" id="IPR027417">
    <property type="entry name" value="P-loop_NTPase"/>
</dbReference>
<sequence length="438" mass="47096">MSSSIDRFSSRLPEIDLVRHTGRVVRVVGILVESLGPDSSVGDICQLFHRDGKGTVMAQVVGFRDSNVLLMPFGPLTGVGPGSRVVTMGSSLRVAVGMELLGRIVDGLGQPMDDKPPLADPDEYRSVEASPPNPLTRKKIDKVLPVGVKCIDSLLTLGRGQRVGIFAGSGVGKSTLLGMIARNTAADVNVIGLIGERGREVREFIERDLGPEGLKRSVVVVATSDQPALVRVTGALVATTIAEYFRDQGLDVILMMDSVTRFARSQREMGLAAGEPPATRGYTPSVFSRLPVLLERAGPGRKGTITGLYTVLVEGSDMEEPIADAVRGTLDGHVVLTRALAISNHYPAVAVLESVSRLMLDITSSSHQKLAGKLREVLATYNEAEDLINIGAYARGSNPRIDYAIQKIDDVRNFLRQGVYESFGYEETVELLEGIFGE</sequence>
<dbReference type="Pfam" id="PF00006">
    <property type="entry name" value="ATP-synt_ab"/>
    <property type="match status" value="1"/>
</dbReference>
<dbReference type="Pfam" id="PF02874">
    <property type="entry name" value="ATP-synt_ab_N"/>
    <property type="match status" value="1"/>
</dbReference>
<comment type="subcellular location">
    <subcellularLocation>
        <location evidence="1">Cytoplasm</location>
    </subcellularLocation>
</comment>
<dbReference type="SMART" id="SM00382">
    <property type="entry name" value="AAA"/>
    <property type="match status" value="1"/>
</dbReference>
<dbReference type="InterPro" id="IPR040627">
    <property type="entry name" value="T3SS_ATPase_C"/>
</dbReference>